<evidence type="ECO:0000313" key="4">
    <source>
        <dbReference type="Proteomes" id="UP000268857"/>
    </source>
</evidence>
<accession>A0A3S1AN09</accession>
<name>A0A3S1AN09_CHLFR</name>
<feature type="compositionally biased region" description="Polar residues" evidence="1">
    <location>
        <begin position="84"/>
        <end position="93"/>
    </location>
</feature>
<dbReference type="EMBL" id="RSCJ01000002">
    <property type="protein sequence ID" value="RUR85709.1"/>
    <property type="molecule type" value="Genomic_DNA"/>
</dbReference>
<evidence type="ECO:0000256" key="1">
    <source>
        <dbReference type="SAM" id="MobiDB-lite"/>
    </source>
</evidence>
<comment type="caution">
    <text evidence="3">The sequence shown here is derived from an EMBL/GenBank/DDBJ whole genome shotgun (WGS) entry which is preliminary data.</text>
</comment>
<evidence type="ECO:0000313" key="3">
    <source>
        <dbReference type="EMBL" id="RUR85709.1"/>
    </source>
</evidence>
<reference evidence="3 4" key="1">
    <citation type="journal article" date="2019" name="Genome Biol. Evol.">
        <title>Day and night: Metabolic profiles and evolutionary relationships of six axenic non-marine cyanobacteria.</title>
        <authorList>
            <person name="Will S.E."/>
            <person name="Henke P."/>
            <person name="Boedeker C."/>
            <person name="Huang S."/>
            <person name="Brinkmann H."/>
            <person name="Rohde M."/>
            <person name="Jarek M."/>
            <person name="Friedl T."/>
            <person name="Seufert S."/>
            <person name="Schumacher M."/>
            <person name="Overmann J."/>
            <person name="Neumann-Schaal M."/>
            <person name="Petersen J."/>
        </authorList>
    </citation>
    <scope>NUCLEOTIDE SEQUENCE [LARGE SCALE GENOMIC DNA]</scope>
    <source>
        <strain evidence="3 4">PCC 6912</strain>
    </source>
</reference>
<protein>
    <recommendedName>
        <fullName evidence="2">CHRD domain-containing protein</fullName>
    </recommendedName>
</protein>
<dbReference type="Pfam" id="PF07452">
    <property type="entry name" value="CHRD"/>
    <property type="match status" value="1"/>
</dbReference>
<dbReference type="STRING" id="211165.GCA_000317285_06119"/>
<proteinExistence type="predicted"/>
<dbReference type="InterPro" id="IPR010895">
    <property type="entry name" value="CHRD"/>
</dbReference>
<feature type="domain" description="CHRD" evidence="2">
    <location>
        <begin position="92"/>
        <end position="233"/>
    </location>
</feature>
<evidence type="ECO:0000259" key="2">
    <source>
        <dbReference type="Pfam" id="PF07452"/>
    </source>
</evidence>
<dbReference type="RefSeq" id="WP_016878124.1">
    <property type="nucleotide sequence ID" value="NZ_AJLN01000141.1"/>
</dbReference>
<dbReference type="AlphaFoldDB" id="A0A3S1AN09"/>
<keyword evidence="4" id="KW-1185">Reference proteome</keyword>
<dbReference type="Proteomes" id="UP000268857">
    <property type="component" value="Unassembled WGS sequence"/>
</dbReference>
<sequence>MRSKYIFTALICLLVFVCLTVLPLQEKKAFAQKKNPQITSNQQSKVNLNPSKNQEIGFVYEAFLSPDQEPGEEENTPKFIPPSFRSTAPSLPRNQRKSKGHGVVKFTKDLSKAFVDVQVEGVNPQEIVMFHIHCGNPDVLGPILVDFALSGNIQQNFADNRFSAEVTNTNIENTANSGRDILGAYLLGCPIESGKLDKVKTIAGMEQFARRSELYFNLHTKGQTFFGDIRGKLNPVR</sequence>
<gene>
    <name evidence="3" type="ORF">PCC6912_05340</name>
</gene>
<feature type="region of interest" description="Disordered" evidence="1">
    <location>
        <begin position="68"/>
        <end position="98"/>
    </location>
</feature>
<dbReference type="OrthoDB" id="482689at2"/>
<organism evidence="3 4">
    <name type="scientific">Chlorogloeopsis fritschii PCC 6912</name>
    <dbReference type="NCBI Taxonomy" id="211165"/>
    <lineage>
        <taxon>Bacteria</taxon>
        <taxon>Bacillati</taxon>
        <taxon>Cyanobacteriota</taxon>
        <taxon>Cyanophyceae</taxon>
        <taxon>Nostocales</taxon>
        <taxon>Chlorogloeopsidaceae</taxon>
        <taxon>Chlorogloeopsis</taxon>
    </lineage>
</organism>